<proteinExistence type="inferred from homology"/>
<organism evidence="2 3">
    <name type="scientific">Thauera chlorobenzoica</name>
    <dbReference type="NCBI Taxonomy" id="96773"/>
    <lineage>
        <taxon>Bacteria</taxon>
        <taxon>Pseudomonadati</taxon>
        <taxon>Pseudomonadota</taxon>
        <taxon>Betaproteobacteria</taxon>
        <taxon>Rhodocyclales</taxon>
        <taxon>Zoogloeaceae</taxon>
        <taxon>Thauera</taxon>
    </lineage>
</organism>
<dbReference type="PANTHER" id="PTHR42879:SF2">
    <property type="entry name" value="3-OXOACYL-[ACYL-CARRIER-PROTEIN] REDUCTASE FABG"/>
    <property type="match status" value="1"/>
</dbReference>
<dbReference type="PROSITE" id="PS00061">
    <property type="entry name" value="ADH_SHORT"/>
    <property type="match status" value="1"/>
</dbReference>
<dbReference type="GO" id="GO:0032787">
    <property type="term" value="P:monocarboxylic acid metabolic process"/>
    <property type="evidence" value="ECO:0007669"/>
    <property type="project" value="UniProtKB-ARBA"/>
</dbReference>
<dbReference type="KEGG" id="tcl:Tchl_2968"/>
<dbReference type="EMBL" id="CP018839">
    <property type="protein sequence ID" value="APR05783.1"/>
    <property type="molecule type" value="Genomic_DNA"/>
</dbReference>
<evidence type="ECO:0000313" key="3">
    <source>
        <dbReference type="Proteomes" id="UP000185739"/>
    </source>
</evidence>
<name>A0A1H5VI14_9RHOO</name>
<dbReference type="FunFam" id="3.40.50.720:FF:000084">
    <property type="entry name" value="Short-chain dehydrogenase reductase"/>
    <property type="match status" value="1"/>
</dbReference>
<dbReference type="PRINTS" id="PR00081">
    <property type="entry name" value="GDHRDH"/>
</dbReference>
<accession>A0A1H5VI14</accession>
<dbReference type="OrthoDB" id="156828at2"/>
<sequence>MRLEGKTAVVTGGASGIGRATAETLAAAGAHVVIGDLDQEKGAAVAAAIRESGRKADYFPLDATSLDSIGVFAKTVEEHGLEVDIVVNVAGWGKIQPFMENSPDFWRKVIDLNLLGPVAVTHAFLGGMIARGRGGKVITVASDAGRVGSTGETVYSGAKGGAIAFGKALAREMARYKINVNSICPGPTDTPLLAAVPEKHQEAFVKATPMRRLGKPSEIADAVLFFASSDSDFITGQVLSVSGGMTMVG</sequence>
<evidence type="ECO:0000313" key="2">
    <source>
        <dbReference type="EMBL" id="APR05783.1"/>
    </source>
</evidence>
<keyword evidence="3" id="KW-1185">Reference proteome</keyword>
<comment type="similarity">
    <text evidence="1">Belongs to the short-chain dehydrogenases/reductases (SDR) family.</text>
</comment>
<evidence type="ECO:0000256" key="1">
    <source>
        <dbReference type="ARBA" id="ARBA00006484"/>
    </source>
</evidence>
<dbReference type="AlphaFoldDB" id="A0A1H5VI14"/>
<dbReference type="PANTHER" id="PTHR42879">
    <property type="entry name" value="3-OXOACYL-(ACYL-CARRIER-PROTEIN) REDUCTASE"/>
    <property type="match status" value="1"/>
</dbReference>
<reference evidence="2 3" key="1">
    <citation type="submission" date="2016-12" db="EMBL/GenBank/DDBJ databases">
        <title>Complete genome sequence of Thauera chlorobenzoica, a Betaproteobacterium degrading haloaromatics anaerobically to CO2 and halides.</title>
        <authorList>
            <person name="Goris T."/>
            <person name="Mergelsberg M."/>
            <person name="Boll M."/>
        </authorList>
    </citation>
    <scope>NUCLEOTIDE SEQUENCE [LARGE SCALE GENOMIC DNA]</scope>
    <source>
        <strain evidence="2 3">3CB1</strain>
    </source>
</reference>
<dbReference type="RefSeq" id="WP_075149093.1">
    <property type="nucleotide sequence ID" value="NZ_CP018839.1"/>
</dbReference>
<dbReference type="InterPro" id="IPR050259">
    <property type="entry name" value="SDR"/>
</dbReference>
<dbReference type="PRINTS" id="PR00080">
    <property type="entry name" value="SDRFAMILY"/>
</dbReference>
<dbReference type="Gene3D" id="3.40.50.720">
    <property type="entry name" value="NAD(P)-binding Rossmann-like Domain"/>
    <property type="match status" value="1"/>
</dbReference>
<dbReference type="InterPro" id="IPR036291">
    <property type="entry name" value="NAD(P)-bd_dom_sf"/>
</dbReference>
<dbReference type="Proteomes" id="UP000185739">
    <property type="component" value="Chromosome"/>
</dbReference>
<gene>
    <name evidence="2" type="ORF">Tchl_2968</name>
</gene>
<dbReference type="InterPro" id="IPR002347">
    <property type="entry name" value="SDR_fam"/>
</dbReference>
<dbReference type="SUPFAM" id="SSF51735">
    <property type="entry name" value="NAD(P)-binding Rossmann-fold domains"/>
    <property type="match status" value="1"/>
</dbReference>
<dbReference type="InterPro" id="IPR020904">
    <property type="entry name" value="Sc_DH/Rdtase_CS"/>
</dbReference>
<protein>
    <submittedName>
        <fullName evidence="2">Hydroxyacyl-CoA dehydrogenase</fullName>
    </submittedName>
</protein>
<dbReference type="STRING" id="96773.Tchl_2968"/>
<dbReference type="Pfam" id="PF13561">
    <property type="entry name" value="adh_short_C2"/>
    <property type="match status" value="1"/>
</dbReference>